<dbReference type="SUPFAM" id="SSF52821">
    <property type="entry name" value="Rhodanese/Cell cycle control phosphatase"/>
    <property type="match status" value="1"/>
</dbReference>
<feature type="compositionally biased region" description="Pro residues" evidence="11">
    <location>
        <begin position="96"/>
        <end position="107"/>
    </location>
</feature>
<dbReference type="GO" id="GO:0015031">
    <property type="term" value="P:protein transport"/>
    <property type="evidence" value="ECO:0007669"/>
    <property type="project" value="UniProtKB-KW"/>
</dbReference>
<evidence type="ECO:0000256" key="6">
    <source>
        <dbReference type="ARBA" id="ARBA00022927"/>
    </source>
</evidence>
<proteinExistence type="inferred from homology"/>
<feature type="region of interest" description="Disordered" evidence="11">
    <location>
        <begin position="76"/>
        <end position="107"/>
    </location>
</feature>
<keyword evidence="7" id="KW-0969">Cilium</keyword>
<comment type="subcellular location">
    <subcellularLocation>
        <location evidence="1">Cytoplasm</location>
        <location evidence="1">Cytoskeleton</location>
        <location evidence="1">Cilium basal body</location>
    </subcellularLocation>
    <subcellularLocation>
        <location evidence="2">Cytoplasm</location>
        <location evidence="2">Cytoskeleton</location>
        <location evidence="2">Microtubule organizing center</location>
        <location evidence="2">Centrosome</location>
    </subcellularLocation>
</comment>
<accession>A0AA35RQG3</accession>
<evidence type="ECO:0000313" key="14">
    <source>
        <dbReference type="Proteomes" id="UP001174909"/>
    </source>
</evidence>
<keyword evidence="4" id="KW-0963">Cytoplasm</keyword>
<dbReference type="Proteomes" id="UP001174909">
    <property type="component" value="Unassembled WGS sequence"/>
</dbReference>
<gene>
    <name evidence="13" type="ORF">GBAR_LOCUS9788</name>
</gene>
<sequence length="107" mass="11653">MCTYPQHLLCVLTVHSGLQSNKPGHIIILYDDNERMAPQAATVFVQRGVDNVFLLSGGMRVLHRVFPQGIITGSLPPSCLPSPPPSSRRSQRTPRHPPALPALPIPS</sequence>
<dbReference type="InterPro" id="IPR001763">
    <property type="entry name" value="Rhodanese-like_dom"/>
</dbReference>
<comment type="similarity">
    <text evidence="10">Belongs to the CEP41 family.</text>
</comment>
<evidence type="ECO:0000256" key="9">
    <source>
        <dbReference type="ARBA" id="ARBA00023273"/>
    </source>
</evidence>
<evidence type="ECO:0000256" key="11">
    <source>
        <dbReference type="SAM" id="MobiDB-lite"/>
    </source>
</evidence>
<keyword evidence="3" id="KW-0813">Transport</keyword>
<keyword evidence="9" id="KW-0966">Cell projection</keyword>
<dbReference type="GO" id="GO:0036064">
    <property type="term" value="C:ciliary basal body"/>
    <property type="evidence" value="ECO:0007669"/>
    <property type="project" value="TreeGrafter"/>
</dbReference>
<dbReference type="GO" id="GO:0005813">
    <property type="term" value="C:centrosome"/>
    <property type="evidence" value="ECO:0007669"/>
    <property type="project" value="UniProtKB-SubCell"/>
</dbReference>
<evidence type="ECO:0000256" key="2">
    <source>
        <dbReference type="ARBA" id="ARBA00004300"/>
    </source>
</evidence>
<protein>
    <submittedName>
        <fullName evidence="13">Centrosomal protein of 41 kDa</fullName>
    </submittedName>
</protein>
<evidence type="ECO:0000256" key="3">
    <source>
        <dbReference type="ARBA" id="ARBA00022448"/>
    </source>
</evidence>
<dbReference type="InterPro" id="IPR036873">
    <property type="entry name" value="Rhodanese-like_dom_sf"/>
</dbReference>
<evidence type="ECO:0000256" key="7">
    <source>
        <dbReference type="ARBA" id="ARBA00023069"/>
    </source>
</evidence>
<feature type="domain" description="Rhodanese" evidence="12">
    <location>
        <begin position="23"/>
        <end position="71"/>
    </location>
</feature>
<evidence type="ECO:0000259" key="12">
    <source>
        <dbReference type="PROSITE" id="PS50206"/>
    </source>
</evidence>
<name>A0AA35RQG3_GEOBA</name>
<keyword evidence="6" id="KW-0653">Protein transport</keyword>
<dbReference type="PROSITE" id="PS50206">
    <property type="entry name" value="RHODANESE_3"/>
    <property type="match status" value="1"/>
</dbReference>
<organism evidence="13 14">
    <name type="scientific">Geodia barretti</name>
    <name type="common">Barrett's horny sponge</name>
    <dbReference type="NCBI Taxonomy" id="519541"/>
    <lineage>
        <taxon>Eukaryota</taxon>
        <taxon>Metazoa</taxon>
        <taxon>Porifera</taxon>
        <taxon>Demospongiae</taxon>
        <taxon>Heteroscleromorpha</taxon>
        <taxon>Tetractinellida</taxon>
        <taxon>Astrophorina</taxon>
        <taxon>Geodiidae</taxon>
        <taxon>Geodia</taxon>
    </lineage>
</organism>
<keyword evidence="8" id="KW-0206">Cytoskeleton</keyword>
<dbReference type="PANTHER" id="PTHR44390:SF1">
    <property type="entry name" value="CENTROSOMAL PROTEIN OF 41 KDA"/>
    <property type="match status" value="1"/>
</dbReference>
<dbReference type="EMBL" id="CASHTH010001467">
    <property type="protein sequence ID" value="CAI8015845.1"/>
    <property type="molecule type" value="Genomic_DNA"/>
</dbReference>
<reference evidence="13" key="1">
    <citation type="submission" date="2023-03" db="EMBL/GenBank/DDBJ databases">
        <authorList>
            <person name="Steffen K."/>
            <person name="Cardenas P."/>
        </authorList>
    </citation>
    <scope>NUCLEOTIDE SEQUENCE</scope>
</reference>
<evidence type="ECO:0000256" key="8">
    <source>
        <dbReference type="ARBA" id="ARBA00023212"/>
    </source>
</evidence>
<evidence type="ECO:0000256" key="5">
    <source>
        <dbReference type="ARBA" id="ARBA00022794"/>
    </source>
</evidence>
<dbReference type="CDD" id="cd00158">
    <property type="entry name" value="RHOD"/>
    <property type="match status" value="1"/>
</dbReference>
<dbReference type="GO" id="GO:0060271">
    <property type="term" value="P:cilium assembly"/>
    <property type="evidence" value="ECO:0007669"/>
    <property type="project" value="TreeGrafter"/>
</dbReference>
<dbReference type="AlphaFoldDB" id="A0AA35RQG3"/>
<keyword evidence="14" id="KW-1185">Reference proteome</keyword>
<comment type="caution">
    <text evidence="13">The sequence shown here is derived from an EMBL/GenBank/DDBJ whole genome shotgun (WGS) entry which is preliminary data.</text>
</comment>
<evidence type="ECO:0000256" key="4">
    <source>
        <dbReference type="ARBA" id="ARBA00022490"/>
    </source>
</evidence>
<evidence type="ECO:0000313" key="13">
    <source>
        <dbReference type="EMBL" id="CAI8015845.1"/>
    </source>
</evidence>
<evidence type="ECO:0000256" key="1">
    <source>
        <dbReference type="ARBA" id="ARBA00004120"/>
    </source>
</evidence>
<evidence type="ECO:0000256" key="10">
    <source>
        <dbReference type="ARBA" id="ARBA00038465"/>
    </source>
</evidence>
<keyword evidence="5" id="KW-0970">Cilium biogenesis/degradation</keyword>
<dbReference type="InterPro" id="IPR051889">
    <property type="entry name" value="CEP41"/>
</dbReference>
<dbReference type="PANTHER" id="PTHR44390">
    <property type="entry name" value="CENTROSOMAL PROTEIN OF 41 KDA"/>
    <property type="match status" value="1"/>
</dbReference>